<dbReference type="EMBL" id="SPNV01000247">
    <property type="protein sequence ID" value="KAF5857615.1"/>
    <property type="molecule type" value="Genomic_DNA"/>
</dbReference>
<name>A0A8H6A0E7_PETAA</name>
<evidence type="ECO:0000256" key="1">
    <source>
        <dbReference type="SAM" id="MobiDB-lite"/>
    </source>
</evidence>
<dbReference type="Gene3D" id="1.20.5.340">
    <property type="match status" value="1"/>
</dbReference>
<feature type="compositionally biased region" description="Basic and acidic residues" evidence="1">
    <location>
        <begin position="47"/>
        <end position="62"/>
    </location>
</feature>
<accession>A0A8H6A0E7</accession>
<proteinExistence type="predicted"/>
<dbReference type="Proteomes" id="UP000541154">
    <property type="component" value="Unassembled WGS sequence"/>
</dbReference>
<dbReference type="AlphaFoldDB" id="A0A8H6A0E7"/>
<keyword evidence="3" id="KW-1185">Reference proteome</keyword>
<evidence type="ECO:0000313" key="3">
    <source>
        <dbReference type="Proteomes" id="UP000541154"/>
    </source>
</evidence>
<reference evidence="2 3" key="1">
    <citation type="submission" date="2019-04" db="EMBL/GenBank/DDBJ databases">
        <title>Aspergillus burnettii sp. nov., novel species from soil in southeast Queensland.</title>
        <authorList>
            <person name="Gilchrist C.L.M."/>
            <person name="Pitt J.I."/>
            <person name="Lange L."/>
            <person name="Lacey H.J."/>
            <person name="Vuong D."/>
            <person name="Midgley D.J."/>
            <person name="Greenfield P."/>
            <person name="Bradbury M."/>
            <person name="Lacey E."/>
            <person name="Busk P.K."/>
            <person name="Pilgaard B."/>
            <person name="Chooi Y.H."/>
            <person name="Piggott A.M."/>
        </authorList>
    </citation>
    <scope>NUCLEOTIDE SEQUENCE [LARGE SCALE GENOMIC DNA]</scope>
    <source>
        <strain evidence="2 3">FRR 5400</strain>
    </source>
</reference>
<sequence length="238" mass="26170">MISANPQQNRQGGIVDKKIQKSIYAKEDLLRDILLIWNWEISRANSEKDDGSEIPVKFKDAAPDSETDLENKRSSDLALIIEDIIMIAIKLGSRGNQIVERLLDQNGLELPVSETVVKMVAGNTAWGDQIMQRLLKQRGNNLPISEEVVEIAAGNTGSGGRIMRQLLEQRGNNLPISEEIVKIAAGNTGRGDWIIQQLLEQRGNNLLISEEVVGVYKAASKGISATYVTALITTVLVQ</sequence>
<gene>
    <name evidence="2" type="ORF">ETB97_005512</name>
</gene>
<feature type="region of interest" description="Disordered" evidence="1">
    <location>
        <begin position="47"/>
        <end position="69"/>
    </location>
</feature>
<comment type="caution">
    <text evidence="2">The sequence shown here is derived from an EMBL/GenBank/DDBJ whole genome shotgun (WGS) entry which is preliminary data.</text>
</comment>
<evidence type="ECO:0000313" key="2">
    <source>
        <dbReference type="EMBL" id="KAF5857615.1"/>
    </source>
</evidence>
<dbReference type="Pfam" id="PF23397">
    <property type="entry name" value="DUF7104"/>
    <property type="match status" value="4"/>
</dbReference>
<protein>
    <submittedName>
        <fullName evidence="2">Uncharacterized protein</fullName>
    </submittedName>
</protein>
<dbReference type="InterPro" id="IPR055530">
    <property type="entry name" value="DUF7104"/>
</dbReference>
<organism evidence="2 3">
    <name type="scientific">Petromyces alliaceus</name>
    <name type="common">Aspergillus alliaceus</name>
    <dbReference type="NCBI Taxonomy" id="209559"/>
    <lineage>
        <taxon>Eukaryota</taxon>
        <taxon>Fungi</taxon>
        <taxon>Dikarya</taxon>
        <taxon>Ascomycota</taxon>
        <taxon>Pezizomycotina</taxon>
        <taxon>Eurotiomycetes</taxon>
        <taxon>Eurotiomycetidae</taxon>
        <taxon>Eurotiales</taxon>
        <taxon>Aspergillaceae</taxon>
        <taxon>Aspergillus</taxon>
        <taxon>Aspergillus subgen. Circumdati</taxon>
    </lineage>
</organism>